<keyword evidence="1" id="KW-0472">Membrane</keyword>
<dbReference type="RefSeq" id="WP_267534851.1">
    <property type="nucleotide sequence ID" value="NZ_JAPNKA010000001.1"/>
</dbReference>
<dbReference type="Proteomes" id="UP001207654">
    <property type="component" value="Unassembled WGS sequence"/>
</dbReference>
<feature type="transmembrane region" description="Helical" evidence="1">
    <location>
        <begin position="92"/>
        <end position="114"/>
    </location>
</feature>
<name>A0ABT4A4M5_9BACT</name>
<dbReference type="EMBL" id="JAPNKA010000001">
    <property type="protein sequence ID" value="MCY1075939.1"/>
    <property type="molecule type" value="Genomic_DNA"/>
</dbReference>
<comment type="caution">
    <text evidence="2">The sequence shown here is derived from an EMBL/GenBank/DDBJ whole genome shotgun (WGS) entry which is preliminary data.</text>
</comment>
<proteinExistence type="predicted"/>
<keyword evidence="1" id="KW-0812">Transmembrane</keyword>
<accession>A0ABT4A4M5</accession>
<reference evidence="2 3" key="1">
    <citation type="submission" date="2022-11" db="EMBL/GenBank/DDBJ databases">
        <title>Minimal conservation of predation-associated metabolite biosynthetic gene clusters underscores biosynthetic potential of Myxococcota including descriptions for ten novel species: Archangium lansinium sp. nov., Myxococcus landrumus sp. nov., Nannocystis bai.</title>
        <authorList>
            <person name="Ahearne A."/>
            <person name="Stevens C."/>
            <person name="Phillips K."/>
        </authorList>
    </citation>
    <scope>NUCLEOTIDE SEQUENCE [LARGE SCALE GENOMIC DNA]</scope>
    <source>
        <strain evidence="2 3">MIWBW</strain>
    </source>
</reference>
<evidence type="ECO:0000256" key="1">
    <source>
        <dbReference type="SAM" id="Phobius"/>
    </source>
</evidence>
<gene>
    <name evidence="2" type="ORF">OV287_15805</name>
</gene>
<evidence type="ECO:0000313" key="2">
    <source>
        <dbReference type="EMBL" id="MCY1075939.1"/>
    </source>
</evidence>
<protein>
    <submittedName>
        <fullName evidence="2">Uncharacterized protein</fullName>
    </submittedName>
</protein>
<feature type="transmembrane region" description="Helical" evidence="1">
    <location>
        <begin position="21"/>
        <end position="45"/>
    </location>
</feature>
<keyword evidence="3" id="KW-1185">Reference proteome</keyword>
<evidence type="ECO:0000313" key="3">
    <source>
        <dbReference type="Proteomes" id="UP001207654"/>
    </source>
</evidence>
<keyword evidence="1" id="KW-1133">Transmembrane helix</keyword>
<sequence length="246" mass="27509">MMSLPLYRSRVTQSFHRLSTLGPPLAFVMVSLSWSIAMLLYTNFILTPELDLPEETFLLPLALGLAAIGRDASEGLLPVLLTRPLRRSTYVLSHWAALGTVGSVWALLHLLLQWGLISASTPHPPLTLEVLYNALSRVSLCFGMAATLVCFSTRLPAWGNVLLWGVLYFIAERVLPGLGKDESARFAFTVRQYLLGLLMPELDFRRTFAATPISWLRLTTYFSNVSLLLLLGIHIFNQREVSYASR</sequence>
<feature type="transmembrane region" description="Helical" evidence="1">
    <location>
        <begin position="215"/>
        <end position="236"/>
    </location>
</feature>
<organism evidence="2 3">
    <name type="scientific">Archangium lansingense</name>
    <dbReference type="NCBI Taxonomy" id="2995310"/>
    <lineage>
        <taxon>Bacteria</taxon>
        <taxon>Pseudomonadati</taxon>
        <taxon>Myxococcota</taxon>
        <taxon>Myxococcia</taxon>
        <taxon>Myxococcales</taxon>
        <taxon>Cystobacterineae</taxon>
        <taxon>Archangiaceae</taxon>
        <taxon>Archangium</taxon>
    </lineage>
</organism>